<proteinExistence type="inferred from homology"/>
<reference evidence="4" key="1">
    <citation type="journal article" date="2021" name="Nat. Commun.">
        <title>Genetic determinants of endophytism in the Arabidopsis root mycobiome.</title>
        <authorList>
            <person name="Mesny F."/>
            <person name="Miyauchi S."/>
            <person name="Thiergart T."/>
            <person name="Pickel B."/>
            <person name="Atanasova L."/>
            <person name="Karlsson M."/>
            <person name="Huettel B."/>
            <person name="Barry K.W."/>
            <person name="Haridas S."/>
            <person name="Chen C."/>
            <person name="Bauer D."/>
            <person name="Andreopoulos W."/>
            <person name="Pangilinan J."/>
            <person name="LaButti K."/>
            <person name="Riley R."/>
            <person name="Lipzen A."/>
            <person name="Clum A."/>
            <person name="Drula E."/>
            <person name="Henrissat B."/>
            <person name="Kohler A."/>
            <person name="Grigoriev I.V."/>
            <person name="Martin F.M."/>
            <person name="Hacquard S."/>
        </authorList>
    </citation>
    <scope>NUCLEOTIDE SEQUENCE</scope>
    <source>
        <strain evidence="4">MPI-CAGE-CH-0235</strain>
    </source>
</reference>
<accession>A0A8K0SME3</accession>
<dbReference type="Pfam" id="PF00106">
    <property type="entry name" value="adh_short"/>
    <property type="match status" value="1"/>
</dbReference>
<keyword evidence="5" id="KW-1185">Reference proteome</keyword>
<evidence type="ECO:0000256" key="3">
    <source>
        <dbReference type="ARBA" id="ARBA00023002"/>
    </source>
</evidence>
<dbReference type="PANTHER" id="PTHR24320">
    <property type="entry name" value="RETINOL DEHYDROGENASE"/>
    <property type="match status" value="1"/>
</dbReference>
<evidence type="ECO:0000313" key="5">
    <source>
        <dbReference type="Proteomes" id="UP000813444"/>
    </source>
</evidence>
<evidence type="ECO:0000313" key="4">
    <source>
        <dbReference type="EMBL" id="KAH7309623.1"/>
    </source>
</evidence>
<organism evidence="4 5">
    <name type="scientific">Stachybotrys elegans</name>
    <dbReference type="NCBI Taxonomy" id="80388"/>
    <lineage>
        <taxon>Eukaryota</taxon>
        <taxon>Fungi</taxon>
        <taxon>Dikarya</taxon>
        <taxon>Ascomycota</taxon>
        <taxon>Pezizomycotina</taxon>
        <taxon>Sordariomycetes</taxon>
        <taxon>Hypocreomycetidae</taxon>
        <taxon>Hypocreales</taxon>
        <taxon>Stachybotryaceae</taxon>
        <taxon>Stachybotrys</taxon>
    </lineage>
</organism>
<dbReference type="SUPFAM" id="SSF51735">
    <property type="entry name" value="NAD(P)-binding Rossmann-fold domains"/>
    <property type="match status" value="1"/>
</dbReference>
<dbReference type="OrthoDB" id="191139at2759"/>
<dbReference type="GO" id="GO:0016491">
    <property type="term" value="F:oxidoreductase activity"/>
    <property type="evidence" value="ECO:0007669"/>
    <property type="project" value="UniProtKB-KW"/>
</dbReference>
<keyword evidence="3" id="KW-0560">Oxidoreductase</keyword>
<name>A0A8K0SME3_9HYPO</name>
<keyword evidence="2" id="KW-0521">NADP</keyword>
<dbReference type="PANTHER" id="PTHR24320:SF282">
    <property type="entry name" value="WW DOMAIN-CONTAINING OXIDOREDUCTASE"/>
    <property type="match status" value="1"/>
</dbReference>
<comment type="similarity">
    <text evidence="1">Belongs to the short-chain dehydrogenases/reductases (SDR) family.</text>
</comment>
<dbReference type="InterPro" id="IPR036291">
    <property type="entry name" value="NAD(P)-bd_dom_sf"/>
</dbReference>
<dbReference type="Gene3D" id="3.40.50.720">
    <property type="entry name" value="NAD(P)-binding Rossmann-like Domain"/>
    <property type="match status" value="1"/>
</dbReference>
<dbReference type="EMBL" id="JAGPNK010000013">
    <property type="protein sequence ID" value="KAH7309623.1"/>
    <property type="molecule type" value="Genomic_DNA"/>
</dbReference>
<dbReference type="PRINTS" id="PR00081">
    <property type="entry name" value="GDHRDH"/>
</dbReference>
<dbReference type="AlphaFoldDB" id="A0A8K0SME3"/>
<protein>
    <submittedName>
        <fullName evidence="4">Daunorubicin C-13 ketoreductase</fullName>
    </submittedName>
</protein>
<sequence>MAKEWSPESLPDLSGSVALVTGGSAGIGLDTARHLALRGARVYFTAMTAAEATSVRETVLAENVSISSAQFIPLVFDLTDLASIAKLVDDVKANEDKLHILVNNAAIVPFSYELTKNGWERAMATAHVGHFALTNWLMPLLKNAAEDPKADVRIISVASNVNYEILPAKFPLDYTSPEILTGKYPYTPWQHRLLQLIMTTKHMFLYAMSKLANVMFAKELQRRLDEQGSSILSISLHPGLVGTEFMMELWVSWIHPFLTRSFWSSDKGAHHTLMVAADPSIRARAEEVKGQYLEPNGKLVLAHPISRDENQVRGFWDVTTEALNETLAEQGLPVLLDW</sequence>
<evidence type="ECO:0000256" key="1">
    <source>
        <dbReference type="ARBA" id="ARBA00006484"/>
    </source>
</evidence>
<gene>
    <name evidence="4" type="ORF">B0I35DRAFT_359003</name>
</gene>
<evidence type="ECO:0000256" key="2">
    <source>
        <dbReference type="ARBA" id="ARBA00022857"/>
    </source>
</evidence>
<dbReference type="Proteomes" id="UP000813444">
    <property type="component" value="Unassembled WGS sequence"/>
</dbReference>
<comment type="caution">
    <text evidence="4">The sequence shown here is derived from an EMBL/GenBank/DDBJ whole genome shotgun (WGS) entry which is preliminary data.</text>
</comment>
<dbReference type="InterPro" id="IPR002347">
    <property type="entry name" value="SDR_fam"/>
</dbReference>